<organism evidence="1 2">
    <name type="scientific">Plakobranchus ocellatus</name>
    <dbReference type="NCBI Taxonomy" id="259542"/>
    <lineage>
        <taxon>Eukaryota</taxon>
        <taxon>Metazoa</taxon>
        <taxon>Spiralia</taxon>
        <taxon>Lophotrochozoa</taxon>
        <taxon>Mollusca</taxon>
        <taxon>Gastropoda</taxon>
        <taxon>Heterobranchia</taxon>
        <taxon>Euthyneura</taxon>
        <taxon>Panpulmonata</taxon>
        <taxon>Sacoglossa</taxon>
        <taxon>Placobranchoidea</taxon>
        <taxon>Plakobranchidae</taxon>
        <taxon>Plakobranchus</taxon>
    </lineage>
</organism>
<name>A0AAV4BSH3_9GAST</name>
<keyword evidence="2" id="KW-1185">Reference proteome</keyword>
<dbReference type="AlphaFoldDB" id="A0AAV4BSH3"/>
<evidence type="ECO:0000313" key="1">
    <source>
        <dbReference type="EMBL" id="GFO21793.1"/>
    </source>
</evidence>
<dbReference type="EMBL" id="BLXT01005284">
    <property type="protein sequence ID" value="GFO21793.1"/>
    <property type="molecule type" value="Genomic_DNA"/>
</dbReference>
<accession>A0AAV4BSH3</accession>
<gene>
    <name evidence="1" type="ORF">PoB_004829800</name>
</gene>
<comment type="caution">
    <text evidence="1">The sequence shown here is derived from an EMBL/GenBank/DDBJ whole genome shotgun (WGS) entry which is preliminary data.</text>
</comment>
<reference evidence="1 2" key="1">
    <citation type="journal article" date="2021" name="Elife">
        <title>Chloroplast acquisition without the gene transfer in kleptoplastic sea slugs, Plakobranchus ocellatus.</title>
        <authorList>
            <person name="Maeda T."/>
            <person name="Takahashi S."/>
            <person name="Yoshida T."/>
            <person name="Shimamura S."/>
            <person name="Takaki Y."/>
            <person name="Nagai Y."/>
            <person name="Toyoda A."/>
            <person name="Suzuki Y."/>
            <person name="Arimoto A."/>
            <person name="Ishii H."/>
            <person name="Satoh N."/>
            <person name="Nishiyama T."/>
            <person name="Hasebe M."/>
            <person name="Maruyama T."/>
            <person name="Minagawa J."/>
            <person name="Obokata J."/>
            <person name="Shigenobu S."/>
        </authorList>
    </citation>
    <scope>NUCLEOTIDE SEQUENCE [LARGE SCALE GENOMIC DNA]</scope>
</reference>
<sequence>MVKVWLFIYSSPQQGDLKLLGPPSGQGASGGARIRDRRAPADLRVDSLNTEPQTPQMVKDTVDHDSHHHHYRSLSSSLSCSFTKCFFK</sequence>
<evidence type="ECO:0000313" key="2">
    <source>
        <dbReference type="Proteomes" id="UP000735302"/>
    </source>
</evidence>
<protein>
    <submittedName>
        <fullName evidence="1">Uncharacterized protein</fullName>
    </submittedName>
</protein>
<proteinExistence type="predicted"/>
<dbReference type="Proteomes" id="UP000735302">
    <property type="component" value="Unassembled WGS sequence"/>
</dbReference>